<evidence type="ECO:0000313" key="1">
    <source>
        <dbReference type="EMBL" id="SMX35335.1"/>
    </source>
</evidence>
<dbReference type="RefSeq" id="WP_141138469.1">
    <property type="nucleotide sequence ID" value="NZ_FXYG01000001.1"/>
</dbReference>
<reference evidence="2" key="1">
    <citation type="submission" date="2017-05" db="EMBL/GenBank/DDBJ databases">
        <authorList>
            <person name="Rodrigo-Torres L."/>
            <person name="Arahal R. D."/>
            <person name="Lucena T."/>
        </authorList>
    </citation>
    <scope>NUCLEOTIDE SEQUENCE [LARGE SCALE GENOMIC DNA]</scope>
    <source>
        <strain evidence="2">CECT 8715</strain>
    </source>
</reference>
<dbReference type="OrthoDB" id="7360198at2"/>
<organism evidence="1 2">
    <name type="scientific">Ruegeria arenilitoris</name>
    <dbReference type="NCBI Taxonomy" id="1173585"/>
    <lineage>
        <taxon>Bacteria</taxon>
        <taxon>Pseudomonadati</taxon>
        <taxon>Pseudomonadota</taxon>
        <taxon>Alphaproteobacteria</taxon>
        <taxon>Rhodobacterales</taxon>
        <taxon>Roseobacteraceae</taxon>
        <taxon>Ruegeria</taxon>
    </lineage>
</organism>
<dbReference type="Proteomes" id="UP000202485">
    <property type="component" value="Unassembled WGS sequence"/>
</dbReference>
<dbReference type="EMBL" id="FXYG01000001">
    <property type="protein sequence ID" value="SMX35335.1"/>
    <property type="molecule type" value="Genomic_DNA"/>
</dbReference>
<gene>
    <name evidence="1" type="ORF">RUA8715_00928</name>
</gene>
<protein>
    <submittedName>
        <fullName evidence="1">Uncharacterized protein</fullName>
    </submittedName>
</protein>
<dbReference type="AlphaFoldDB" id="A0A238JXG6"/>
<proteinExistence type="predicted"/>
<accession>A0A238JXG6</accession>
<sequence>MRRFALILLVWPGILAADTFRPLTGAQILNALSGRTLDYDNGATQVFEPSMATQYFSGRPS</sequence>
<name>A0A238JXG6_9RHOB</name>
<keyword evidence="2" id="KW-1185">Reference proteome</keyword>
<evidence type="ECO:0000313" key="2">
    <source>
        <dbReference type="Proteomes" id="UP000202485"/>
    </source>
</evidence>